<dbReference type="EMBL" id="JANPWB010000015">
    <property type="protein sequence ID" value="KAJ1093776.1"/>
    <property type="molecule type" value="Genomic_DNA"/>
</dbReference>
<sequence length="152" mass="16274">MVPTQPDPAVPPPPLTSTSHRKPGTPWAAAARPSVSLRCPTSSAGQQGSFLAQLVTPQATSTGHLVPFFLDPPLPCLLASYHRPGSTRVSHRVPSRTASVPPPPGHQVPLTLTSSREHRRSLPVNPAVPSPVDQLRPLPPVHQSFSFHWTPL</sequence>
<name>A0AAV7LQW3_PLEWA</name>
<accession>A0AAV7LQW3</accession>
<protein>
    <submittedName>
        <fullName evidence="2">Uncharacterized protein</fullName>
    </submittedName>
</protein>
<dbReference type="AlphaFoldDB" id="A0AAV7LQW3"/>
<feature type="region of interest" description="Disordered" evidence="1">
    <location>
        <begin position="81"/>
        <end position="108"/>
    </location>
</feature>
<gene>
    <name evidence="2" type="ORF">NDU88_006868</name>
</gene>
<feature type="region of interest" description="Disordered" evidence="1">
    <location>
        <begin position="1"/>
        <end position="46"/>
    </location>
</feature>
<feature type="compositionally biased region" description="Pro residues" evidence="1">
    <location>
        <begin position="1"/>
        <end position="15"/>
    </location>
</feature>
<evidence type="ECO:0000313" key="2">
    <source>
        <dbReference type="EMBL" id="KAJ1093776.1"/>
    </source>
</evidence>
<evidence type="ECO:0000313" key="3">
    <source>
        <dbReference type="Proteomes" id="UP001066276"/>
    </source>
</evidence>
<evidence type="ECO:0000256" key="1">
    <source>
        <dbReference type="SAM" id="MobiDB-lite"/>
    </source>
</evidence>
<proteinExistence type="predicted"/>
<keyword evidence="3" id="KW-1185">Reference proteome</keyword>
<comment type="caution">
    <text evidence="2">The sequence shown here is derived from an EMBL/GenBank/DDBJ whole genome shotgun (WGS) entry which is preliminary data.</text>
</comment>
<reference evidence="2" key="1">
    <citation type="journal article" date="2022" name="bioRxiv">
        <title>Sequencing and chromosome-scale assembly of the giantPleurodeles waltlgenome.</title>
        <authorList>
            <person name="Brown T."/>
            <person name="Elewa A."/>
            <person name="Iarovenko S."/>
            <person name="Subramanian E."/>
            <person name="Araus A.J."/>
            <person name="Petzold A."/>
            <person name="Susuki M."/>
            <person name="Suzuki K.-i.T."/>
            <person name="Hayashi T."/>
            <person name="Toyoda A."/>
            <person name="Oliveira C."/>
            <person name="Osipova E."/>
            <person name="Leigh N.D."/>
            <person name="Simon A."/>
            <person name="Yun M.H."/>
        </authorList>
    </citation>
    <scope>NUCLEOTIDE SEQUENCE</scope>
    <source>
        <strain evidence="2">20211129_DDA</strain>
        <tissue evidence="2">Liver</tissue>
    </source>
</reference>
<organism evidence="2 3">
    <name type="scientific">Pleurodeles waltl</name>
    <name type="common">Iberian ribbed newt</name>
    <dbReference type="NCBI Taxonomy" id="8319"/>
    <lineage>
        <taxon>Eukaryota</taxon>
        <taxon>Metazoa</taxon>
        <taxon>Chordata</taxon>
        <taxon>Craniata</taxon>
        <taxon>Vertebrata</taxon>
        <taxon>Euteleostomi</taxon>
        <taxon>Amphibia</taxon>
        <taxon>Batrachia</taxon>
        <taxon>Caudata</taxon>
        <taxon>Salamandroidea</taxon>
        <taxon>Salamandridae</taxon>
        <taxon>Pleurodelinae</taxon>
        <taxon>Pleurodeles</taxon>
    </lineage>
</organism>
<dbReference type="Proteomes" id="UP001066276">
    <property type="component" value="Chromosome 11"/>
</dbReference>